<dbReference type="Pfam" id="PF06089">
    <property type="entry name" value="Asparaginase_II"/>
    <property type="match status" value="1"/>
</dbReference>
<dbReference type="PANTHER" id="PTHR42110">
    <property type="entry name" value="L-ASPARAGINASE, PUTATIVE (AFU_ORTHOLOGUE AFUA_3G11890)-RELATED"/>
    <property type="match status" value="1"/>
</dbReference>
<accession>A0ABQ6HQZ8</accession>
<feature type="compositionally biased region" description="Polar residues" evidence="1">
    <location>
        <begin position="70"/>
        <end position="81"/>
    </location>
</feature>
<feature type="region of interest" description="Disordered" evidence="1">
    <location>
        <begin position="1"/>
        <end position="35"/>
    </location>
</feature>
<comment type="caution">
    <text evidence="2">The sequence shown here is derived from an EMBL/GenBank/DDBJ whole genome shotgun (WGS) entry which is preliminary data.</text>
</comment>
<dbReference type="InterPro" id="IPR010349">
    <property type="entry name" value="Asparaginase_II"/>
</dbReference>
<protein>
    <submittedName>
        <fullName evidence="2">Asparaginase</fullName>
    </submittedName>
</protein>
<organism evidence="2 3">
    <name type="scientific">Arsenicicoccus piscis</name>
    <dbReference type="NCBI Taxonomy" id="673954"/>
    <lineage>
        <taxon>Bacteria</taxon>
        <taxon>Bacillati</taxon>
        <taxon>Actinomycetota</taxon>
        <taxon>Actinomycetes</taxon>
        <taxon>Micrococcales</taxon>
        <taxon>Intrasporangiaceae</taxon>
        <taxon>Arsenicicoccus</taxon>
    </lineage>
</organism>
<dbReference type="RefSeq" id="WP_241443962.1">
    <property type="nucleotide sequence ID" value="NZ_BSUJ01000001.1"/>
</dbReference>
<evidence type="ECO:0000313" key="3">
    <source>
        <dbReference type="Proteomes" id="UP001157109"/>
    </source>
</evidence>
<dbReference type="EMBL" id="BSUJ01000001">
    <property type="protein sequence ID" value="GMA20787.1"/>
    <property type="molecule type" value="Genomic_DNA"/>
</dbReference>
<feature type="region of interest" description="Disordered" evidence="1">
    <location>
        <begin position="70"/>
        <end position="100"/>
    </location>
</feature>
<gene>
    <name evidence="2" type="ORF">GCM10025862_28080</name>
</gene>
<feature type="compositionally biased region" description="Low complexity" evidence="1">
    <location>
        <begin position="1"/>
        <end position="17"/>
    </location>
</feature>
<evidence type="ECO:0000256" key="1">
    <source>
        <dbReference type="SAM" id="MobiDB-lite"/>
    </source>
</evidence>
<evidence type="ECO:0000313" key="2">
    <source>
        <dbReference type="EMBL" id="GMA20787.1"/>
    </source>
</evidence>
<reference evidence="3" key="1">
    <citation type="journal article" date="2019" name="Int. J. Syst. Evol. Microbiol.">
        <title>The Global Catalogue of Microorganisms (GCM) 10K type strain sequencing project: providing services to taxonomists for standard genome sequencing and annotation.</title>
        <authorList>
            <consortium name="The Broad Institute Genomics Platform"/>
            <consortium name="The Broad Institute Genome Sequencing Center for Infectious Disease"/>
            <person name="Wu L."/>
            <person name="Ma J."/>
        </authorList>
    </citation>
    <scope>NUCLEOTIDE SEQUENCE [LARGE SCALE GENOMIC DNA]</scope>
    <source>
        <strain evidence="3">NBRC 105830</strain>
    </source>
</reference>
<sequence length="382" mass="39221">MSLASTNDSSTRSTSNDCNVSSTGGAHRPQRAGGADPAVALAGAPVVVRVVRSGFVESVHHAIVAVTQTSSATETNNATETSSRELLSRGDVTAPILPRSANKPAQAVGMLRAGLDLTGRHLALACASHSGEDFHLQAVAEILADHGLSEADLRNTPDLPYEEHERARWLAAGRAPTSLAQNCSGKHAAMLVTCRINGWDLEGYLDPAHPLQVHLAETAADLAGEPVAATTVDGCGAPALGISTAGLARTFGRLAAAAEGTPERRVADAMRAHPEYVAGSTRDVTAVMRGLPGAVAKDGAEAVYAVGLADGRGVAVKIADGSQRVRPVVLAATLLHLGVDAPVLRDLARLPVLGHGQPVGAFEVDLDAHLADPAQRSTGSRA</sequence>
<dbReference type="Proteomes" id="UP001157109">
    <property type="component" value="Unassembled WGS sequence"/>
</dbReference>
<keyword evidence="3" id="KW-1185">Reference proteome</keyword>
<name>A0ABQ6HQZ8_9MICO</name>
<proteinExistence type="predicted"/>
<dbReference type="PANTHER" id="PTHR42110:SF1">
    <property type="entry name" value="L-ASPARAGINASE, PUTATIVE (AFU_ORTHOLOGUE AFUA_3G11890)-RELATED"/>
    <property type="match status" value="1"/>
</dbReference>